<dbReference type="SUPFAM" id="SSF53850">
    <property type="entry name" value="Periplasmic binding protein-like II"/>
    <property type="match status" value="1"/>
</dbReference>
<accession>A0A7R9G4Z0</accession>
<dbReference type="PANTHER" id="PTHR31840:SF1">
    <property type="entry name" value="COILED-COIL DOMAIN-CONTAINING PROTEIN 97"/>
    <property type="match status" value="1"/>
</dbReference>
<feature type="domain" description="CCD97-like C-terminal" evidence="1">
    <location>
        <begin position="662"/>
        <end position="707"/>
    </location>
</feature>
<dbReference type="Gene3D" id="1.10.287.70">
    <property type="match status" value="1"/>
</dbReference>
<gene>
    <name evidence="2" type="ORF">TSIB3V08_LOCUS9842</name>
</gene>
<proteinExistence type="predicted"/>
<dbReference type="PANTHER" id="PTHR31840">
    <property type="entry name" value="COILED-COIL DOMAIN-CONTAINING PROTEIN 97"/>
    <property type="match status" value="1"/>
</dbReference>
<feature type="domain" description="CCD97-like C-terminal" evidence="1">
    <location>
        <begin position="724"/>
        <end position="798"/>
    </location>
</feature>
<protein>
    <recommendedName>
        <fullName evidence="1">CCD97-like C-terminal domain-containing protein</fullName>
    </recommendedName>
</protein>
<dbReference type="InterPro" id="IPR018613">
    <property type="entry name" value="Ccdc97-like"/>
</dbReference>
<evidence type="ECO:0000313" key="2">
    <source>
        <dbReference type="EMBL" id="CAD7265812.1"/>
    </source>
</evidence>
<sequence>MLNSNSATATRAPHITRNIVFSTEYVLAHNMGTGSEVNGTWTGLVGMVVNNQVDVALELFSRSTERLNAIDFSSAVYYDRVWPYEQHNYVNECQARERNTLAMFATVVLKLGEVSVFGPGIATTSCDTVCKYLHYNKGEIDNNKHHRISIDMSTSMSAENAGQAYQASTMIFVTPQYLFQTRFKGPFGGLNKVFYLEMRLASVYPDELGFVDLIHVSFPPPSSSLCSLVVILSPPGLFPPSSLIIVQNLQAPSLIINCPVHGRCSSLLLLWELADRATICHPLNISVPIRLIVKILLSLLCNTQVFPWGFASIVQRLLRTCPVASAIYGFRDPSVFAGMEEYFSRLHGYLRPKFQEVLDDGGMDPISGFHLHRPVLEDLVPERPLLDDLSIRFGAILCWLKLSVHWSSSERLHTSDSVADLGLHISPRTWSVRVGFLMTFGVGMVLLAAYSARLIASITIKQHSLPFTSLEGLLKIETHRLGVHKDSAEYNVLKSAKNGTLQSIFTTRMTREPQDYPIDVLSGLERICADRNLRMMQNSGLMSKLYAKSFHALKREDSLSNTSVDVQSAAPIFTLLSIGMITGSQQIGEPELTFVQKRKIAEDLLSKNSGQFLARFGQFLELQHLKCFDITNEDGMDYEVQYYLKQLKRFHNKSKMRVVIKNRRYEALKKLVNEGTYFSDEEMKKRNPLLYDRLVGCYLSGLEIHDQHLQAMSNIKRSVGSIEEDADNPDKSKAHKNQRMISRKERELLRDEFVSSMYQSFLDGKDVDFDYSTVDENPAFDCLNVEDQDEEEKYFDSETPEEAHSIEDIMEELQDTPRRAEVLEKEPVDTLNRVDALQKESNVQTIADELEEEDDLDRFMRELKPEPTQSGLAIQFEELSTSTVVTSSLN</sequence>
<organism evidence="2">
    <name type="scientific">Timema shepardi</name>
    <name type="common">Walking stick</name>
    <dbReference type="NCBI Taxonomy" id="629360"/>
    <lineage>
        <taxon>Eukaryota</taxon>
        <taxon>Metazoa</taxon>
        <taxon>Ecdysozoa</taxon>
        <taxon>Arthropoda</taxon>
        <taxon>Hexapoda</taxon>
        <taxon>Insecta</taxon>
        <taxon>Pterygota</taxon>
        <taxon>Neoptera</taxon>
        <taxon>Polyneoptera</taxon>
        <taxon>Phasmatodea</taxon>
        <taxon>Timematodea</taxon>
        <taxon>Timematoidea</taxon>
        <taxon>Timematidae</taxon>
        <taxon>Timema</taxon>
    </lineage>
</organism>
<dbReference type="EMBL" id="OC005991">
    <property type="protein sequence ID" value="CAD7265812.1"/>
    <property type="molecule type" value="Genomic_DNA"/>
</dbReference>
<dbReference type="Gene3D" id="3.40.190.10">
    <property type="entry name" value="Periplasmic binding protein-like II"/>
    <property type="match status" value="1"/>
</dbReference>
<dbReference type="InterPro" id="IPR040233">
    <property type="entry name" value="CCD97-like_C"/>
</dbReference>
<evidence type="ECO:0000259" key="1">
    <source>
        <dbReference type="Pfam" id="PF09747"/>
    </source>
</evidence>
<dbReference type="AlphaFoldDB" id="A0A7R9G4Z0"/>
<dbReference type="Pfam" id="PF09747">
    <property type="entry name" value="CCD97-like_C"/>
    <property type="match status" value="2"/>
</dbReference>
<name>A0A7R9G4Z0_TIMSH</name>
<reference evidence="2" key="1">
    <citation type="submission" date="2020-11" db="EMBL/GenBank/DDBJ databases">
        <authorList>
            <person name="Tran Van P."/>
        </authorList>
    </citation>
    <scope>NUCLEOTIDE SEQUENCE</scope>
</reference>